<sequence length="269" mass="29553">MTRIYARPILVSRTNTRCELERIHLGAGTHDEAWLQALIHDHPAILPIADIEPGFGDLLPVAREVPCGHGFIDNLYLTPVGDIVLVEAKLWRNSQMRREVVAQVLDYVAALSKMGYEGFEAAIRRGNGAPERLFDLVRDHPEALSEAAFIDAVSNNLRRGRMLAVALGDGIRTETEALAQFLQSHAGAHFTFALVELSVWQNATGDLLVVPSTLARTVMIERGIVRVEHGAVSVHPRSTGRTARTTVAQFIRFLGSDRPARSAFAGRPP</sequence>
<protein>
    <recommendedName>
        <fullName evidence="3">DUF91 domain-containing protein</fullName>
    </recommendedName>
</protein>
<evidence type="ECO:0008006" key="3">
    <source>
        <dbReference type="Google" id="ProtNLM"/>
    </source>
</evidence>
<dbReference type="RefSeq" id="WP_184147286.1">
    <property type="nucleotide sequence ID" value="NZ_JACHIK010000036.1"/>
</dbReference>
<accession>A0A7W7Z038</accession>
<gene>
    <name evidence="1" type="ORF">HNQ66_004704</name>
</gene>
<dbReference type="Proteomes" id="UP000535406">
    <property type="component" value="Unassembled WGS sequence"/>
</dbReference>
<organism evidence="1 2">
    <name type="scientific">Shinella fusca</name>
    <dbReference type="NCBI Taxonomy" id="544480"/>
    <lineage>
        <taxon>Bacteria</taxon>
        <taxon>Pseudomonadati</taxon>
        <taxon>Pseudomonadota</taxon>
        <taxon>Alphaproteobacteria</taxon>
        <taxon>Hyphomicrobiales</taxon>
        <taxon>Rhizobiaceae</taxon>
        <taxon>Shinella</taxon>
    </lineage>
</organism>
<keyword evidence="2" id="KW-1185">Reference proteome</keyword>
<dbReference type="GO" id="GO:0003676">
    <property type="term" value="F:nucleic acid binding"/>
    <property type="evidence" value="ECO:0007669"/>
    <property type="project" value="InterPro"/>
</dbReference>
<name>A0A7W7Z038_9HYPH</name>
<evidence type="ECO:0000313" key="1">
    <source>
        <dbReference type="EMBL" id="MBB5045267.1"/>
    </source>
</evidence>
<dbReference type="EMBL" id="JACHIK010000036">
    <property type="protein sequence ID" value="MBB5045267.1"/>
    <property type="molecule type" value="Genomic_DNA"/>
</dbReference>
<dbReference type="InterPro" id="IPR011856">
    <property type="entry name" value="tRNA_endonuc-like_dom_sf"/>
</dbReference>
<dbReference type="Gene3D" id="3.40.1350.10">
    <property type="match status" value="1"/>
</dbReference>
<comment type="caution">
    <text evidence="1">The sequence shown here is derived from an EMBL/GenBank/DDBJ whole genome shotgun (WGS) entry which is preliminary data.</text>
</comment>
<evidence type="ECO:0000313" key="2">
    <source>
        <dbReference type="Proteomes" id="UP000535406"/>
    </source>
</evidence>
<dbReference type="AlphaFoldDB" id="A0A7W7Z038"/>
<proteinExistence type="predicted"/>
<reference evidence="1 2" key="1">
    <citation type="submission" date="2020-08" db="EMBL/GenBank/DDBJ databases">
        <title>Genomic Encyclopedia of Type Strains, Phase IV (KMG-IV): sequencing the most valuable type-strain genomes for metagenomic binning, comparative biology and taxonomic classification.</title>
        <authorList>
            <person name="Goeker M."/>
        </authorList>
    </citation>
    <scope>NUCLEOTIDE SEQUENCE [LARGE SCALE GENOMIC DNA]</scope>
    <source>
        <strain evidence="1 2">DSM 21319</strain>
    </source>
</reference>